<protein>
    <submittedName>
        <fullName evidence="3">Uncharacterized protein</fullName>
    </submittedName>
</protein>
<feature type="transmembrane region" description="Helical" evidence="2">
    <location>
        <begin position="134"/>
        <end position="157"/>
    </location>
</feature>
<keyword evidence="2" id="KW-0472">Membrane</keyword>
<keyword evidence="4" id="KW-1185">Reference proteome</keyword>
<accession>A0A830HYF7</accession>
<dbReference type="AlphaFoldDB" id="A0A830HYF7"/>
<dbReference type="PANTHER" id="PTHR37768:SF2">
    <property type="entry name" value="OS06G0694800 PROTEIN"/>
    <property type="match status" value="1"/>
</dbReference>
<comment type="caution">
    <text evidence="3">The sequence shown here is derived from an EMBL/GenBank/DDBJ whole genome shotgun (WGS) entry which is preliminary data.</text>
</comment>
<evidence type="ECO:0000256" key="2">
    <source>
        <dbReference type="SAM" id="Phobius"/>
    </source>
</evidence>
<dbReference type="PANTHER" id="PTHR37768">
    <property type="entry name" value="OS06G0694800 PROTEIN"/>
    <property type="match status" value="1"/>
</dbReference>
<feature type="region of interest" description="Disordered" evidence="1">
    <location>
        <begin position="78"/>
        <end position="102"/>
    </location>
</feature>
<sequence length="177" mass="18443">MLAQAVTLQARRPMAIPALRIRRVNTFASSSSKNSPSTLKAHAHASKSQSKAIGLALAALIASSGGVMVDEAMAARSGGRVGGSSFRSAPRASTSSRRSGGGSYGSYVAPPVMGYGYGVPMMPGFGYGYGFSPFFFGGGIFQFMIFLFVINSVLNVLSSVGKNNDKDGDDGDDFYDV</sequence>
<dbReference type="Proteomes" id="UP000660262">
    <property type="component" value="Unassembled WGS sequence"/>
</dbReference>
<feature type="compositionally biased region" description="Low complexity" evidence="1">
    <location>
        <begin position="78"/>
        <end position="98"/>
    </location>
</feature>
<evidence type="ECO:0000256" key="1">
    <source>
        <dbReference type="SAM" id="MobiDB-lite"/>
    </source>
</evidence>
<name>A0A830HYF7_9CHLO</name>
<keyword evidence="2" id="KW-1133">Transmembrane helix</keyword>
<keyword evidence="2" id="KW-0812">Transmembrane</keyword>
<evidence type="ECO:0000313" key="4">
    <source>
        <dbReference type="Proteomes" id="UP000660262"/>
    </source>
</evidence>
<proteinExistence type="predicted"/>
<organism evidence="3 4">
    <name type="scientific">Pycnococcus provasolii</name>
    <dbReference type="NCBI Taxonomy" id="41880"/>
    <lineage>
        <taxon>Eukaryota</taxon>
        <taxon>Viridiplantae</taxon>
        <taxon>Chlorophyta</taxon>
        <taxon>Pseudoscourfieldiophyceae</taxon>
        <taxon>Pseudoscourfieldiales</taxon>
        <taxon>Pycnococcaceae</taxon>
        <taxon>Pycnococcus</taxon>
    </lineage>
</organism>
<dbReference type="EMBL" id="BNJQ01000038">
    <property type="protein sequence ID" value="GHP12134.1"/>
    <property type="molecule type" value="Genomic_DNA"/>
</dbReference>
<evidence type="ECO:0000313" key="3">
    <source>
        <dbReference type="EMBL" id="GHP12134.1"/>
    </source>
</evidence>
<reference evidence="3" key="1">
    <citation type="submission" date="2020-10" db="EMBL/GenBank/DDBJ databases">
        <title>Unveiling of a novel bifunctional photoreceptor, Dualchrome1, isolated from a cosmopolitan green alga.</title>
        <authorList>
            <person name="Suzuki S."/>
            <person name="Kawachi M."/>
        </authorList>
    </citation>
    <scope>NUCLEOTIDE SEQUENCE</scope>
    <source>
        <strain evidence="3">NIES 2893</strain>
    </source>
</reference>
<gene>
    <name evidence="3" type="ORF">PPROV_001086100</name>
</gene>